<keyword evidence="3" id="KW-1185">Reference proteome</keyword>
<dbReference type="EMBL" id="BGPR01000010">
    <property type="protein sequence ID" value="GBL76649.1"/>
    <property type="molecule type" value="Genomic_DNA"/>
</dbReference>
<name>A0A4Y2ABD0_ARAVE</name>
<protein>
    <submittedName>
        <fullName evidence="2">Uncharacterized protein</fullName>
    </submittedName>
</protein>
<evidence type="ECO:0000256" key="1">
    <source>
        <dbReference type="SAM" id="MobiDB-lite"/>
    </source>
</evidence>
<proteinExistence type="predicted"/>
<organism evidence="2 3">
    <name type="scientific">Araneus ventricosus</name>
    <name type="common">Orbweaver spider</name>
    <name type="synonym">Epeira ventricosa</name>
    <dbReference type="NCBI Taxonomy" id="182803"/>
    <lineage>
        <taxon>Eukaryota</taxon>
        <taxon>Metazoa</taxon>
        <taxon>Ecdysozoa</taxon>
        <taxon>Arthropoda</taxon>
        <taxon>Chelicerata</taxon>
        <taxon>Arachnida</taxon>
        <taxon>Araneae</taxon>
        <taxon>Araneomorphae</taxon>
        <taxon>Entelegynae</taxon>
        <taxon>Araneoidea</taxon>
        <taxon>Araneidae</taxon>
        <taxon>Araneus</taxon>
    </lineage>
</organism>
<gene>
    <name evidence="2" type="ORF">AVEN_53356_1</name>
</gene>
<evidence type="ECO:0000313" key="2">
    <source>
        <dbReference type="EMBL" id="GBL76649.1"/>
    </source>
</evidence>
<comment type="caution">
    <text evidence="2">The sequence shown here is derived from an EMBL/GenBank/DDBJ whole genome shotgun (WGS) entry which is preliminary data.</text>
</comment>
<feature type="region of interest" description="Disordered" evidence="1">
    <location>
        <begin position="65"/>
        <end position="98"/>
    </location>
</feature>
<dbReference type="AlphaFoldDB" id="A0A4Y2ABD0"/>
<dbReference type="Proteomes" id="UP000499080">
    <property type="component" value="Unassembled WGS sequence"/>
</dbReference>
<accession>A0A4Y2ABD0</accession>
<sequence>MRTFSSLSPTLSNEMHTNFTIARHETKPTIHHSFNWKSALSSKLSRRKIDHLIKFLVTNDDLIKSQNYNTDTNSSLEIDTSTDSQPGTRNSMNSQSSS</sequence>
<evidence type="ECO:0000313" key="3">
    <source>
        <dbReference type="Proteomes" id="UP000499080"/>
    </source>
</evidence>
<reference evidence="2 3" key="1">
    <citation type="journal article" date="2019" name="Sci. Rep.">
        <title>Orb-weaving spider Araneus ventricosus genome elucidates the spidroin gene catalogue.</title>
        <authorList>
            <person name="Kono N."/>
            <person name="Nakamura H."/>
            <person name="Ohtoshi R."/>
            <person name="Moran D.A.P."/>
            <person name="Shinohara A."/>
            <person name="Yoshida Y."/>
            <person name="Fujiwara M."/>
            <person name="Mori M."/>
            <person name="Tomita M."/>
            <person name="Arakawa K."/>
        </authorList>
    </citation>
    <scope>NUCLEOTIDE SEQUENCE [LARGE SCALE GENOMIC DNA]</scope>
</reference>